<feature type="transmembrane region" description="Helical" evidence="1">
    <location>
        <begin position="31"/>
        <end position="51"/>
    </location>
</feature>
<dbReference type="EMBL" id="BAZW01000001">
    <property type="protein sequence ID" value="GAO28148.1"/>
    <property type="molecule type" value="Genomic_DNA"/>
</dbReference>
<feature type="transmembrane region" description="Helical" evidence="1">
    <location>
        <begin position="7"/>
        <end position="25"/>
    </location>
</feature>
<keyword evidence="3" id="KW-1185">Reference proteome</keyword>
<dbReference type="Proteomes" id="UP000032900">
    <property type="component" value="Unassembled WGS sequence"/>
</dbReference>
<reference evidence="2 3" key="1">
    <citation type="journal article" date="2015" name="Microbes Environ.">
        <title>Distribution and evolution of nitrogen fixation genes in the phylum bacteroidetes.</title>
        <authorList>
            <person name="Inoue J."/>
            <person name="Oshima K."/>
            <person name="Suda W."/>
            <person name="Sakamoto M."/>
            <person name="Iino T."/>
            <person name="Noda S."/>
            <person name="Hongoh Y."/>
            <person name="Hattori M."/>
            <person name="Ohkuma M."/>
        </authorList>
    </citation>
    <scope>NUCLEOTIDE SEQUENCE [LARGE SCALE GENOMIC DNA]</scope>
    <source>
        <strain evidence="2">JCM 15548</strain>
    </source>
</reference>
<dbReference type="OrthoDB" id="1122378at2"/>
<keyword evidence="1" id="KW-1133">Transmembrane helix</keyword>
<evidence type="ECO:0000256" key="1">
    <source>
        <dbReference type="SAM" id="Phobius"/>
    </source>
</evidence>
<accession>A0A0E9LS77</accession>
<evidence type="ECO:0000313" key="2">
    <source>
        <dbReference type="EMBL" id="GAO28148.1"/>
    </source>
</evidence>
<evidence type="ECO:0000313" key="3">
    <source>
        <dbReference type="Proteomes" id="UP000032900"/>
    </source>
</evidence>
<dbReference type="STRING" id="1236989.JCM15548_212"/>
<organism evidence="2 3">
    <name type="scientific">Geofilum rubicundum JCM 15548</name>
    <dbReference type="NCBI Taxonomy" id="1236989"/>
    <lineage>
        <taxon>Bacteria</taxon>
        <taxon>Pseudomonadati</taxon>
        <taxon>Bacteroidota</taxon>
        <taxon>Bacteroidia</taxon>
        <taxon>Marinilabiliales</taxon>
        <taxon>Marinilabiliaceae</taxon>
        <taxon>Geofilum</taxon>
    </lineage>
</organism>
<proteinExistence type="predicted"/>
<gene>
    <name evidence="2" type="ORF">JCM15548_212</name>
</gene>
<keyword evidence="1" id="KW-0472">Membrane</keyword>
<comment type="caution">
    <text evidence="2">The sequence shown here is derived from an EMBL/GenBank/DDBJ whole genome shotgun (WGS) entry which is preliminary data.</text>
</comment>
<name>A0A0E9LS77_9BACT</name>
<protein>
    <submittedName>
        <fullName evidence="2">Uncharacterized protein</fullName>
    </submittedName>
</protein>
<dbReference type="RefSeq" id="WP_062122030.1">
    <property type="nucleotide sequence ID" value="NZ_BAZW01000001.1"/>
</dbReference>
<keyword evidence="1" id="KW-0812">Transmembrane</keyword>
<feature type="transmembrane region" description="Helical" evidence="1">
    <location>
        <begin position="60"/>
        <end position="77"/>
    </location>
</feature>
<feature type="transmembrane region" description="Helical" evidence="1">
    <location>
        <begin position="83"/>
        <end position="100"/>
    </location>
</feature>
<sequence length="104" mass="11843">MTKVLSTSYYLGMVVLLTGIILHLAELEYAFWIYLIGLIPVFGVRAFNLIVGKPENFRKNVILVLSAFALTMAGGAMFYERTYWVIFIAISAVLDMYISFRKFS</sequence>
<dbReference type="AlphaFoldDB" id="A0A0E9LS77"/>